<proteinExistence type="predicted"/>
<accession>A0A0D2GFL1</accession>
<feature type="compositionally biased region" description="Low complexity" evidence="1">
    <location>
        <begin position="118"/>
        <end position="130"/>
    </location>
</feature>
<feature type="compositionally biased region" description="Pro residues" evidence="1">
    <location>
        <begin position="54"/>
        <end position="74"/>
    </location>
</feature>
<evidence type="ECO:0000256" key="1">
    <source>
        <dbReference type="SAM" id="MobiDB-lite"/>
    </source>
</evidence>
<evidence type="ECO:0000313" key="3">
    <source>
        <dbReference type="Proteomes" id="UP000053029"/>
    </source>
</evidence>
<keyword evidence="3" id="KW-1185">Reference proteome</keyword>
<gene>
    <name evidence="2" type="ORF">Z517_09846</name>
</gene>
<sequence>MSDQGAGGHQQNLPYRPPSPGPPPPATPQPAQIPLSSYSSLTNWAGGATDLHHQPPPPATPQPPPSPSPPPAIPQPAQSHGVPQSSGSPLANWAGGATNLQATEPASSSNQALPQGEPSSSNPHSAPAPSRLGPVRPGPAEAGPSRLGPAETGSGVYPNLRARKRRPGLPSAKNVALSVFGTRRLRLRERPHPCHTLASGATQEQYFVTAADPAASLATRQMNSAYTTGRWWKRRRLIQGGASAEYLAITVQPPATEFATNKTPAISVRSFINNAHTTALEDSYDFNLILLSNARHKELRGAVLCNTAGQGSYGGWMEPRVGGADIGGLNILQ</sequence>
<name>A0A0D2GFL1_9EURO</name>
<reference evidence="2 3" key="1">
    <citation type="submission" date="2015-01" db="EMBL/GenBank/DDBJ databases">
        <title>The Genome Sequence of Fonsecaea pedrosoi CBS 271.37.</title>
        <authorList>
            <consortium name="The Broad Institute Genomics Platform"/>
            <person name="Cuomo C."/>
            <person name="de Hoog S."/>
            <person name="Gorbushina A."/>
            <person name="Stielow B."/>
            <person name="Teixiera M."/>
            <person name="Abouelleil A."/>
            <person name="Chapman S.B."/>
            <person name="Priest M."/>
            <person name="Young S.K."/>
            <person name="Wortman J."/>
            <person name="Nusbaum C."/>
            <person name="Birren B."/>
        </authorList>
    </citation>
    <scope>NUCLEOTIDE SEQUENCE [LARGE SCALE GENOMIC DNA]</scope>
    <source>
        <strain evidence="2 3">CBS 271.37</strain>
    </source>
</reference>
<dbReference type="EMBL" id="KN846974">
    <property type="protein sequence ID" value="KIW77400.1"/>
    <property type="molecule type" value="Genomic_DNA"/>
</dbReference>
<feature type="compositionally biased region" description="Polar residues" evidence="1">
    <location>
        <begin position="98"/>
        <end position="113"/>
    </location>
</feature>
<organism evidence="2 3">
    <name type="scientific">Fonsecaea pedrosoi CBS 271.37</name>
    <dbReference type="NCBI Taxonomy" id="1442368"/>
    <lineage>
        <taxon>Eukaryota</taxon>
        <taxon>Fungi</taxon>
        <taxon>Dikarya</taxon>
        <taxon>Ascomycota</taxon>
        <taxon>Pezizomycotina</taxon>
        <taxon>Eurotiomycetes</taxon>
        <taxon>Chaetothyriomycetidae</taxon>
        <taxon>Chaetothyriales</taxon>
        <taxon>Herpotrichiellaceae</taxon>
        <taxon>Fonsecaea</taxon>
    </lineage>
</organism>
<dbReference type="AlphaFoldDB" id="A0A0D2GFL1"/>
<dbReference type="RefSeq" id="XP_013281208.1">
    <property type="nucleotide sequence ID" value="XM_013425754.1"/>
</dbReference>
<dbReference type="Proteomes" id="UP000053029">
    <property type="component" value="Unassembled WGS sequence"/>
</dbReference>
<dbReference type="GeneID" id="25309336"/>
<dbReference type="HOGENOM" id="CLU_834296_0_0_1"/>
<feature type="compositionally biased region" description="Pro residues" evidence="1">
    <location>
        <begin position="15"/>
        <end position="28"/>
    </location>
</feature>
<protein>
    <submittedName>
        <fullName evidence="2">Unplaced genomic scaffold supercont1.6, whole genome shotgun sequence</fullName>
    </submittedName>
</protein>
<evidence type="ECO:0000313" key="2">
    <source>
        <dbReference type="EMBL" id="KIW77400.1"/>
    </source>
</evidence>
<feature type="region of interest" description="Disordered" evidence="1">
    <location>
        <begin position="1"/>
        <end position="167"/>
    </location>
</feature>
<dbReference type="VEuPathDB" id="FungiDB:Z517_09846"/>